<dbReference type="EMBL" id="MSFM01000011">
    <property type="protein sequence ID" value="PKY01466.1"/>
    <property type="molecule type" value="Genomic_DNA"/>
</dbReference>
<dbReference type="GeneID" id="36549503"/>
<sequence>MINLLVLNLVLILVESYVASCLVDLFDCFFVHVLICQICHMSWDGLGWIVCIDIEDIRIVHGMNNRAGVIPALHPAVSSSSVICTVSSL</sequence>
<evidence type="ECO:0000313" key="3">
    <source>
        <dbReference type="Proteomes" id="UP000234254"/>
    </source>
</evidence>
<reference evidence="2" key="1">
    <citation type="submission" date="2016-12" db="EMBL/GenBank/DDBJ databases">
        <title>The genomes of Aspergillus section Nigri reveals drivers in fungal speciation.</title>
        <authorList>
            <consortium name="DOE Joint Genome Institute"/>
            <person name="Vesth T.C."/>
            <person name="Nybo J."/>
            <person name="Theobald S."/>
            <person name="Brandl J."/>
            <person name="Frisvad J.C."/>
            <person name="Nielsen K.F."/>
            <person name="Lyhne E.K."/>
            <person name="Kogle M.E."/>
            <person name="Kuo A."/>
            <person name="Riley R."/>
            <person name="Clum A."/>
            <person name="Nolan M."/>
            <person name="Lipzen A."/>
            <person name="Salamov A."/>
            <person name="Henrissat B."/>
            <person name="Wiebenga A."/>
            <person name="De vries R.P."/>
            <person name="Grigoriev I.V."/>
            <person name="Mortensen U.H."/>
            <person name="Andersen M.R."/>
            <person name="Baker S.E."/>
        </authorList>
    </citation>
    <scope>NUCLEOTIDE SEQUENCE</scope>
    <source>
        <strain evidence="2">IBT 28561</strain>
    </source>
</reference>
<evidence type="ECO:0000313" key="2">
    <source>
        <dbReference type="EMBL" id="PKY01466.1"/>
    </source>
</evidence>
<dbReference type="RefSeq" id="XP_024690060.1">
    <property type="nucleotide sequence ID" value="XM_024841974.1"/>
</dbReference>
<name>A0A2I1CV13_ASPC2</name>
<proteinExistence type="predicted"/>
<feature type="chain" id="PRO_5014111270" description="Secreted protein" evidence="1">
    <location>
        <begin position="22"/>
        <end position="89"/>
    </location>
</feature>
<dbReference type="VEuPathDB" id="FungiDB:P168DRAFT_49552"/>
<keyword evidence="1" id="KW-0732">Signal</keyword>
<keyword evidence="3" id="KW-1185">Reference proteome</keyword>
<accession>A0A2I1CV13</accession>
<feature type="signal peptide" evidence="1">
    <location>
        <begin position="1"/>
        <end position="21"/>
    </location>
</feature>
<dbReference type="AlphaFoldDB" id="A0A2I1CV13"/>
<protein>
    <recommendedName>
        <fullName evidence="4">Secreted protein</fullName>
    </recommendedName>
</protein>
<evidence type="ECO:0008006" key="4">
    <source>
        <dbReference type="Google" id="ProtNLM"/>
    </source>
</evidence>
<comment type="caution">
    <text evidence="2">The sequence shown here is derived from an EMBL/GenBank/DDBJ whole genome shotgun (WGS) entry which is preliminary data.</text>
</comment>
<dbReference type="Proteomes" id="UP000234254">
    <property type="component" value="Unassembled WGS sequence"/>
</dbReference>
<organism evidence="2 3">
    <name type="scientific">Aspergillus campestris (strain IBT 28561)</name>
    <dbReference type="NCBI Taxonomy" id="1392248"/>
    <lineage>
        <taxon>Eukaryota</taxon>
        <taxon>Fungi</taxon>
        <taxon>Dikarya</taxon>
        <taxon>Ascomycota</taxon>
        <taxon>Pezizomycotina</taxon>
        <taxon>Eurotiomycetes</taxon>
        <taxon>Eurotiomycetidae</taxon>
        <taxon>Eurotiales</taxon>
        <taxon>Aspergillaceae</taxon>
        <taxon>Aspergillus</taxon>
        <taxon>Aspergillus subgen. Circumdati</taxon>
    </lineage>
</organism>
<gene>
    <name evidence="2" type="ORF">P168DRAFT_49552</name>
</gene>
<evidence type="ECO:0000256" key="1">
    <source>
        <dbReference type="SAM" id="SignalP"/>
    </source>
</evidence>